<accession>A0A9W8MY84</accession>
<sequence>MRPPKPKEASNLLNDERKAKPKDVKVPKTQEVVKTKAIPLPLLSWTPLPVVLTRDEAEDRIFIREFFFRFGDYIEPPLAKTHLEELEFVASKRHDPEVDSSDWVSDQCLKALLLGLLGVLAKGRDDVVSKVDVESCGEGLTSSRSEPQQDVVPSHSIARKRCQAQQFPGSSGIEMAIPLTFPDPAKLPSRAILPSRSLRSLQTDNEIVVAQSWQMIPIVLSLTHSALETSIIRAEVEKGGKDYKDVNRDAKEAIRLENERWEQERNIMEKCAKNKIVLTENRAKRAVHKDQITNIENALKIVGSSFATRFMPLGIDDEGRTYYAMSPGVAEREAALEYLSIAASEKSLKPKKKGCVRSISERQLLRDWPWLIAVWGKRGPLTPAEPKATTEADEDNSFNLEEQWWGFWDPEHIDKLAQYISVKSGLEEDIPPAAELFMSSSSKPTVLKQPRKEQLKRLVTGLKDYSALLQWRTRSDKYELMKKAIGDLQTNSTSGRTTQVSDKVSTGSASVDSPDI</sequence>
<evidence type="ECO:0000256" key="1">
    <source>
        <dbReference type="SAM" id="MobiDB-lite"/>
    </source>
</evidence>
<organism evidence="2 3">
    <name type="scientific">Agrocybe chaxingu</name>
    <dbReference type="NCBI Taxonomy" id="84603"/>
    <lineage>
        <taxon>Eukaryota</taxon>
        <taxon>Fungi</taxon>
        <taxon>Dikarya</taxon>
        <taxon>Basidiomycota</taxon>
        <taxon>Agaricomycotina</taxon>
        <taxon>Agaricomycetes</taxon>
        <taxon>Agaricomycetidae</taxon>
        <taxon>Agaricales</taxon>
        <taxon>Agaricineae</taxon>
        <taxon>Strophariaceae</taxon>
        <taxon>Agrocybe</taxon>
    </lineage>
</organism>
<evidence type="ECO:0000313" key="3">
    <source>
        <dbReference type="Proteomes" id="UP001148786"/>
    </source>
</evidence>
<reference evidence="2" key="1">
    <citation type="submission" date="2022-07" db="EMBL/GenBank/DDBJ databases">
        <title>Genome Sequence of Agrocybe chaxingu.</title>
        <authorList>
            <person name="Buettner E."/>
        </authorList>
    </citation>
    <scope>NUCLEOTIDE SEQUENCE</scope>
    <source>
        <strain evidence="2">MP-N11</strain>
    </source>
</reference>
<keyword evidence="3" id="KW-1185">Reference proteome</keyword>
<dbReference type="EMBL" id="JANKHO010000270">
    <property type="protein sequence ID" value="KAJ3512259.1"/>
    <property type="molecule type" value="Genomic_DNA"/>
</dbReference>
<protein>
    <submittedName>
        <fullName evidence="2">Uncharacterized protein</fullName>
    </submittedName>
</protein>
<comment type="caution">
    <text evidence="2">The sequence shown here is derived from an EMBL/GenBank/DDBJ whole genome shotgun (WGS) entry which is preliminary data.</text>
</comment>
<feature type="region of interest" description="Disordered" evidence="1">
    <location>
        <begin position="1"/>
        <end position="28"/>
    </location>
</feature>
<feature type="region of interest" description="Disordered" evidence="1">
    <location>
        <begin position="487"/>
        <end position="516"/>
    </location>
</feature>
<dbReference type="OrthoDB" id="298344at2759"/>
<proteinExistence type="predicted"/>
<evidence type="ECO:0000313" key="2">
    <source>
        <dbReference type="EMBL" id="KAJ3512259.1"/>
    </source>
</evidence>
<name>A0A9W8MY84_9AGAR</name>
<dbReference type="Proteomes" id="UP001148786">
    <property type="component" value="Unassembled WGS sequence"/>
</dbReference>
<feature type="compositionally biased region" description="Polar residues" evidence="1">
    <location>
        <begin position="488"/>
        <end position="516"/>
    </location>
</feature>
<gene>
    <name evidence="2" type="ORF">NLJ89_g3626</name>
</gene>
<dbReference type="AlphaFoldDB" id="A0A9W8MY84"/>